<keyword evidence="1" id="KW-0472">Membrane</keyword>
<feature type="transmembrane region" description="Helical" evidence="1">
    <location>
        <begin position="6"/>
        <end position="23"/>
    </location>
</feature>
<keyword evidence="1" id="KW-0812">Transmembrane</keyword>
<dbReference type="RefSeq" id="WP_243800550.1">
    <property type="nucleotide sequence ID" value="NZ_CP094669.1"/>
</dbReference>
<evidence type="ECO:0000256" key="1">
    <source>
        <dbReference type="SAM" id="Phobius"/>
    </source>
</evidence>
<evidence type="ECO:0000313" key="3">
    <source>
        <dbReference type="Proteomes" id="UP000831113"/>
    </source>
</evidence>
<reference evidence="2 3" key="1">
    <citation type="submission" date="2022-03" db="EMBL/GenBank/DDBJ databases">
        <title>Hymenobactersp. isolated from the air.</title>
        <authorList>
            <person name="Won M."/>
            <person name="Kwon S.-W."/>
        </authorList>
    </citation>
    <scope>NUCLEOTIDE SEQUENCE [LARGE SCALE GENOMIC DNA]</scope>
    <source>
        <strain evidence="2 3">KACC 21982</strain>
    </source>
</reference>
<evidence type="ECO:0000313" key="2">
    <source>
        <dbReference type="EMBL" id="UOG76013.1"/>
    </source>
</evidence>
<feature type="transmembrane region" description="Helical" evidence="1">
    <location>
        <begin position="122"/>
        <end position="155"/>
    </location>
</feature>
<dbReference type="EMBL" id="CP094669">
    <property type="protein sequence ID" value="UOG76013.1"/>
    <property type="molecule type" value="Genomic_DNA"/>
</dbReference>
<feature type="transmembrane region" description="Helical" evidence="1">
    <location>
        <begin position="350"/>
        <end position="374"/>
    </location>
</feature>
<gene>
    <name evidence="2" type="ORF">MTX78_05285</name>
</gene>
<feature type="transmembrane region" description="Helical" evidence="1">
    <location>
        <begin position="214"/>
        <end position="244"/>
    </location>
</feature>
<keyword evidence="1" id="KW-1133">Transmembrane helix</keyword>
<sequence length="448" mass="50302">MQLQDLFITPFYLVLFYALAYAIRPKVTNVFTVKYFIPALTLKFVGAIALGLIYQFYYGGGDTFNYHYHATIINEAFKESFSTGLKLITASENSPEITRYTARMFWFGASGGDNTEFFVVRIVAWLGLLCFNCYTVLALFFALISFTGVWAMYIVFIRLYPAAYKQLATAAFFLPSVFFWGSGLMKDSLCLGALGWVFYGFYYGLILKRNILRAALFGGVGAYLLIMIKVYILMSFLAPALFWVFNENSQRISNAFLRSLLKPFFVVVGLTVGYFGSVNLTEGDERFDVDKIGERSRITQQALYSRTKDQGSGYNIGKLDGSLGSIASVAPQAVFVTLYRPFVWESRNPIMFLSALEALWFSWFTMSILLKAGVMRSIRLIGARPVLSFCLIFTIILAIGVGVNSGNFGTLVRYKIPLMPFYLSALIILYADATRKPQATQARRAVAA</sequence>
<organism evidence="2 3">
    <name type="scientific">Hymenobacter tibetensis</name>
    <dbReference type="NCBI Taxonomy" id="497967"/>
    <lineage>
        <taxon>Bacteria</taxon>
        <taxon>Pseudomonadati</taxon>
        <taxon>Bacteroidota</taxon>
        <taxon>Cytophagia</taxon>
        <taxon>Cytophagales</taxon>
        <taxon>Hymenobacteraceae</taxon>
        <taxon>Hymenobacter</taxon>
    </lineage>
</organism>
<accession>A0ABY4D7N6</accession>
<feature type="transmembrane region" description="Helical" evidence="1">
    <location>
        <begin position="416"/>
        <end position="433"/>
    </location>
</feature>
<feature type="transmembrane region" description="Helical" evidence="1">
    <location>
        <begin position="191"/>
        <end position="207"/>
    </location>
</feature>
<feature type="transmembrane region" description="Helical" evidence="1">
    <location>
        <begin position="386"/>
        <end position="404"/>
    </location>
</feature>
<feature type="transmembrane region" description="Helical" evidence="1">
    <location>
        <begin position="35"/>
        <end position="57"/>
    </location>
</feature>
<dbReference type="Proteomes" id="UP000831113">
    <property type="component" value="Chromosome"/>
</dbReference>
<feature type="transmembrane region" description="Helical" evidence="1">
    <location>
        <begin position="264"/>
        <end position="281"/>
    </location>
</feature>
<keyword evidence="3" id="KW-1185">Reference proteome</keyword>
<feature type="transmembrane region" description="Helical" evidence="1">
    <location>
        <begin position="167"/>
        <end position="185"/>
    </location>
</feature>
<name>A0ABY4D7N6_9BACT</name>
<proteinExistence type="predicted"/>
<evidence type="ECO:0008006" key="4">
    <source>
        <dbReference type="Google" id="ProtNLM"/>
    </source>
</evidence>
<protein>
    <recommendedName>
        <fullName evidence="4">Glycosyltransferase RgtA/B/C/D-like domain-containing protein</fullName>
    </recommendedName>
</protein>